<sequence>MIRLGSLAGYSFEGPRVLAGWTPPAVPAVYAVFYPTDPGTERLAVCYVGHSADLSTEGFPFRHPAAACWISRTSSRFDLRIATFEVPGGTAAHREQIVQELVAVYHPSCNEQQYDQAWEPHWIGEYQAPNTTGPLTTGLTPGQGRRETGDGSSGTGGSGA</sequence>
<accession>A0ABN2ALD8</accession>
<protein>
    <recommendedName>
        <fullName evidence="4">GIY-YIG domain-containing protein</fullName>
    </recommendedName>
</protein>
<dbReference type="Proteomes" id="UP001500842">
    <property type="component" value="Unassembled WGS sequence"/>
</dbReference>
<feature type="compositionally biased region" description="Gly residues" evidence="1">
    <location>
        <begin position="151"/>
        <end position="160"/>
    </location>
</feature>
<gene>
    <name evidence="2" type="ORF">GCM10009788_26130</name>
</gene>
<evidence type="ECO:0000313" key="2">
    <source>
        <dbReference type="EMBL" id="GAA1521039.1"/>
    </source>
</evidence>
<reference evidence="2 3" key="1">
    <citation type="journal article" date="2019" name="Int. J. Syst. Evol. Microbiol.">
        <title>The Global Catalogue of Microorganisms (GCM) 10K type strain sequencing project: providing services to taxonomists for standard genome sequencing and annotation.</title>
        <authorList>
            <consortium name="The Broad Institute Genomics Platform"/>
            <consortium name="The Broad Institute Genome Sequencing Center for Infectious Disease"/>
            <person name="Wu L."/>
            <person name="Ma J."/>
        </authorList>
    </citation>
    <scope>NUCLEOTIDE SEQUENCE [LARGE SCALE GENOMIC DNA]</scope>
    <source>
        <strain evidence="2 3">JCM 14942</strain>
    </source>
</reference>
<dbReference type="EMBL" id="BAAAOR010000023">
    <property type="protein sequence ID" value="GAA1521039.1"/>
    <property type="molecule type" value="Genomic_DNA"/>
</dbReference>
<organism evidence="2 3">
    <name type="scientific">Nocardioides humi</name>
    <dbReference type="NCBI Taxonomy" id="449461"/>
    <lineage>
        <taxon>Bacteria</taxon>
        <taxon>Bacillati</taxon>
        <taxon>Actinomycetota</taxon>
        <taxon>Actinomycetes</taxon>
        <taxon>Propionibacteriales</taxon>
        <taxon>Nocardioidaceae</taxon>
        <taxon>Nocardioides</taxon>
    </lineage>
</organism>
<proteinExistence type="predicted"/>
<evidence type="ECO:0000313" key="3">
    <source>
        <dbReference type="Proteomes" id="UP001500842"/>
    </source>
</evidence>
<feature type="region of interest" description="Disordered" evidence="1">
    <location>
        <begin position="126"/>
        <end position="160"/>
    </location>
</feature>
<evidence type="ECO:0000256" key="1">
    <source>
        <dbReference type="SAM" id="MobiDB-lite"/>
    </source>
</evidence>
<feature type="compositionally biased region" description="Low complexity" evidence="1">
    <location>
        <begin position="131"/>
        <end position="142"/>
    </location>
</feature>
<name>A0ABN2ALD8_9ACTN</name>
<evidence type="ECO:0008006" key="4">
    <source>
        <dbReference type="Google" id="ProtNLM"/>
    </source>
</evidence>
<keyword evidence="3" id="KW-1185">Reference proteome</keyword>
<comment type="caution">
    <text evidence="2">The sequence shown here is derived from an EMBL/GenBank/DDBJ whole genome shotgun (WGS) entry which is preliminary data.</text>
</comment>
<dbReference type="RefSeq" id="WP_141006842.1">
    <property type="nucleotide sequence ID" value="NZ_BAAAOR010000023.1"/>
</dbReference>